<keyword evidence="3" id="KW-1185">Reference proteome</keyword>
<organism evidence="2 3">
    <name type="scientific">Lysobacter arvi</name>
    <dbReference type="NCBI Taxonomy" id="3038776"/>
    <lineage>
        <taxon>Bacteria</taxon>
        <taxon>Pseudomonadati</taxon>
        <taxon>Pseudomonadota</taxon>
        <taxon>Gammaproteobacteria</taxon>
        <taxon>Lysobacterales</taxon>
        <taxon>Lysobacteraceae</taxon>
        <taxon>Lysobacter</taxon>
    </lineage>
</organism>
<evidence type="ECO:0000313" key="3">
    <source>
        <dbReference type="Proteomes" id="UP001233535"/>
    </source>
</evidence>
<dbReference type="InterPro" id="IPR038706">
    <property type="entry name" value="Type_VI_SciN-like_sf"/>
</dbReference>
<dbReference type="PANTHER" id="PTHR37625">
    <property type="entry name" value="OUTER MEMBRANE LIPOPROTEIN-RELATED"/>
    <property type="match status" value="1"/>
</dbReference>
<evidence type="ECO:0000313" key="2">
    <source>
        <dbReference type="EMBL" id="MDR0183470.1"/>
    </source>
</evidence>
<feature type="region of interest" description="Disordered" evidence="1">
    <location>
        <begin position="93"/>
        <end position="128"/>
    </location>
</feature>
<proteinExistence type="predicted"/>
<dbReference type="PROSITE" id="PS51257">
    <property type="entry name" value="PROKAR_LIPOPROTEIN"/>
    <property type="match status" value="1"/>
</dbReference>
<reference evidence="2 3" key="1">
    <citation type="submission" date="2023-04" db="EMBL/GenBank/DDBJ databases">
        <title>Lysobacter sp. strain UC isolated from soil sample.</title>
        <authorList>
            <person name="Choksket S."/>
            <person name="Harshvardhan F."/>
            <person name="Rana R."/>
            <person name="Patil P.B."/>
            <person name="Korpole S."/>
        </authorList>
    </citation>
    <scope>NUCLEOTIDE SEQUENCE [LARGE SCALE GENOMIC DNA]</scope>
    <source>
        <strain evidence="2 3">UC</strain>
    </source>
</reference>
<sequence length="313" mass="33566">MSSTIRPLLWLALVLVLVGCGSFSSGRKDPDERASEVELALYATEHANPNPDAPVETDPAKPPIRIELSGDSLDDMTAQLAAMAKLIEQERKTAGSGLPEPLDTEADDSEVGTPEVQPEDENGETAPESATVIAKTATNATAADHLTSTLPGLPPSAVLELHAPTPNTGGDATVAPRTLGTYRGEDAIEMASPGTVTLRRGQASPLAIQVVQLSDDSLLLNADYDALAIDLKKALGSTYLRHDDYVLKPGQYKTVPLRKLDKDALYIGVIAAYHEFDLRRWKAVYRLDPTGHRYGVLMVFDEEGAAISTEVLR</sequence>
<dbReference type="Pfam" id="PF12790">
    <property type="entry name" value="T6SS-SciN"/>
    <property type="match status" value="1"/>
</dbReference>
<evidence type="ECO:0000256" key="1">
    <source>
        <dbReference type="SAM" id="MobiDB-lite"/>
    </source>
</evidence>
<comment type="caution">
    <text evidence="2">The sequence shown here is derived from an EMBL/GenBank/DDBJ whole genome shotgun (WGS) entry which is preliminary data.</text>
</comment>
<dbReference type="Proteomes" id="UP001233535">
    <property type="component" value="Unassembled WGS sequence"/>
</dbReference>
<protein>
    <submittedName>
        <fullName evidence="2">Type VI secretion system lipoprotein TssJ</fullName>
    </submittedName>
</protein>
<gene>
    <name evidence="2" type="primary">tssJ</name>
    <name evidence="2" type="ORF">P8609_10900</name>
</gene>
<dbReference type="Gene3D" id="2.60.40.4150">
    <property type="entry name" value="Type VI secretion system, lipoprotein SciN"/>
    <property type="match status" value="1"/>
</dbReference>
<accession>A0ABU1CEV6</accession>
<dbReference type="InterPro" id="IPR017734">
    <property type="entry name" value="T6SS_SciN"/>
</dbReference>
<dbReference type="EMBL" id="JARUHG010000003">
    <property type="protein sequence ID" value="MDR0183470.1"/>
    <property type="molecule type" value="Genomic_DNA"/>
</dbReference>
<dbReference type="PANTHER" id="PTHR37625:SF5">
    <property type="entry name" value="LIPOPROTEIN"/>
    <property type="match status" value="1"/>
</dbReference>
<dbReference type="NCBIfam" id="TIGR03352">
    <property type="entry name" value="VI_chp_3"/>
    <property type="match status" value="1"/>
</dbReference>
<dbReference type="RefSeq" id="WP_309262625.1">
    <property type="nucleotide sequence ID" value="NZ_JARUHG010000003.1"/>
</dbReference>
<name>A0ABU1CEV6_9GAMM</name>
<keyword evidence="2" id="KW-0449">Lipoprotein</keyword>